<dbReference type="PROSITE" id="PS51257">
    <property type="entry name" value="PROKAR_LIPOPROTEIN"/>
    <property type="match status" value="1"/>
</dbReference>
<feature type="signal peptide" evidence="1">
    <location>
        <begin position="1"/>
        <end position="21"/>
    </location>
</feature>
<accession>A0ABU2YJ02</accession>
<protein>
    <submittedName>
        <fullName evidence="2">DUF2490 domain-containing protein</fullName>
    </submittedName>
</protein>
<evidence type="ECO:0000256" key="1">
    <source>
        <dbReference type="SAM" id="SignalP"/>
    </source>
</evidence>
<comment type="caution">
    <text evidence="2">The sequence shown here is derived from an EMBL/GenBank/DDBJ whole genome shotgun (WGS) entry which is preliminary data.</text>
</comment>
<keyword evidence="1" id="KW-0732">Signal</keyword>
<keyword evidence="3" id="KW-1185">Reference proteome</keyword>
<dbReference type="Pfam" id="PF10677">
    <property type="entry name" value="DUF2490"/>
    <property type="match status" value="1"/>
</dbReference>
<evidence type="ECO:0000313" key="3">
    <source>
        <dbReference type="Proteomes" id="UP001259492"/>
    </source>
</evidence>
<dbReference type="RefSeq" id="WP_311426905.1">
    <property type="nucleotide sequence ID" value="NZ_JAVRIA010000002.1"/>
</dbReference>
<proteinExistence type="predicted"/>
<gene>
    <name evidence="2" type="ORF">RM697_05735</name>
</gene>
<dbReference type="EMBL" id="JAVRIA010000002">
    <property type="protein sequence ID" value="MDT0558136.1"/>
    <property type="molecule type" value="Genomic_DNA"/>
</dbReference>
<dbReference type="InterPro" id="IPR019619">
    <property type="entry name" value="DUF2490"/>
</dbReference>
<evidence type="ECO:0000313" key="2">
    <source>
        <dbReference type="EMBL" id="MDT0558136.1"/>
    </source>
</evidence>
<sequence length="226" mass="26907">MFCTKSFLVFLITFACLNLYAQENFESLGETALSLNHSVNTNYKINFAVRSRYYLYQDDNFNFENRQLDVVHFSTLNLDYNNSFSLGIQYRFRETIDGGSNELRLTQQYNYTKNNNALRFGHRLRFEQRFLDNIIIIRTRYRFALDFPLNGQKIDIGETYIVSSAEFLVSKSAKIKPQLDQRTTVQLGWFFSEKLKFQFGFEYRFEEFNRNTEEKLFVLSSLILKV</sequence>
<name>A0ABU2YJ02_9FLAO</name>
<dbReference type="Proteomes" id="UP001259492">
    <property type="component" value="Unassembled WGS sequence"/>
</dbReference>
<feature type="chain" id="PRO_5046432598" evidence="1">
    <location>
        <begin position="22"/>
        <end position="226"/>
    </location>
</feature>
<reference evidence="2 3" key="1">
    <citation type="submission" date="2023-09" db="EMBL/GenBank/DDBJ databases">
        <authorList>
            <person name="Rey-Velasco X."/>
        </authorList>
    </citation>
    <scope>NUCLEOTIDE SEQUENCE [LARGE SCALE GENOMIC DNA]</scope>
    <source>
        <strain evidence="2 3">W332</strain>
    </source>
</reference>
<organism evidence="2 3">
    <name type="scientific">Microcosmobacter mediterraneus</name>
    <dbReference type="NCBI Taxonomy" id="3075607"/>
    <lineage>
        <taxon>Bacteria</taxon>
        <taxon>Pseudomonadati</taxon>
        <taxon>Bacteroidota</taxon>
        <taxon>Flavobacteriia</taxon>
        <taxon>Flavobacteriales</taxon>
        <taxon>Flavobacteriaceae</taxon>
        <taxon>Microcosmobacter</taxon>
    </lineage>
</organism>